<dbReference type="EMBL" id="UYYA01004500">
    <property type="protein sequence ID" value="VDM62154.1"/>
    <property type="molecule type" value="Genomic_DNA"/>
</dbReference>
<dbReference type="Proteomes" id="UP000267027">
    <property type="component" value="Unassembled WGS sequence"/>
</dbReference>
<dbReference type="Gene3D" id="3.60.10.10">
    <property type="entry name" value="Endonuclease/exonuclease/phosphatase"/>
    <property type="match status" value="1"/>
</dbReference>
<reference evidence="1 2" key="2">
    <citation type="submission" date="2018-11" db="EMBL/GenBank/DDBJ databases">
        <authorList>
            <consortium name="Pathogen Informatics"/>
        </authorList>
    </citation>
    <scope>NUCLEOTIDE SEQUENCE [LARGE SCALE GENOMIC DNA]</scope>
    <source>
        <strain evidence="1 2">Costa Rica</strain>
    </source>
</reference>
<organism evidence="3">
    <name type="scientific">Angiostrongylus costaricensis</name>
    <name type="common">Nematode worm</name>
    <dbReference type="NCBI Taxonomy" id="334426"/>
    <lineage>
        <taxon>Eukaryota</taxon>
        <taxon>Metazoa</taxon>
        <taxon>Ecdysozoa</taxon>
        <taxon>Nematoda</taxon>
        <taxon>Chromadorea</taxon>
        <taxon>Rhabditida</taxon>
        <taxon>Rhabditina</taxon>
        <taxon>Rhabditomorpha</taxon>
        <taxon>Strongyloidea</taxon>
        <taxon>Metastrongylidae</taxon>
        <taxon>Angiostrongylus</taxon>
    </lineage>
</organism>
<proteinExistence type="predicted"/>
<name>A0A0R3PWL8_ANGCS</name>
<reference evidence="3" key="1">
    <citation type="submission" date="2017-02" db="UniProtKB">
        <authorList>
            <consortium name="WormBaseParasite"/>
        </authorList>
    </citation>
    <scope>IDENTIFICATION</scope>
</reference>
<dbReference type="AlphaFoldDB" id="A0A0R3PWL8"/>
<evidence type="ECO:0000313" key="2">
    <source>
        <dbReference type="Proteomes" id="UP000267027"/>
    </source>
</evidence>
<dbReference type="STRING" id="334426.A0A0R3PWL8"/>
<keyword evidence="2" id="KW-1185">Reference proteome</keyword>
<dbReference type="OrthoDB" id="7434275at2759"/>
<protein>
    <submittedName>
        <fullName evidence="3">Endo/exonuclease/phosphatase domain-containing protein</fullName>
    </submittedName>
</protein>
<dbReference type="WBParaSite" id="ACOC_0001056801-mRNA-1">
    <property type="protein sequence ID" value="ACOC_0001056801-mRNA-1"/>
    <property type="gene ID" value="ACOC_0001056801"/>
</dbReference>
<sequence>PKEIVSYSARIVPEHSTDADLYALVEAENRIKFNVIALQETKKRSCHEMFGGVGFVIHQSIARLVASYEMYSPRIAVLRLQLMRHQKIVMFNCYSPSDAIVEYELELLYYQFSKFIRNNEGYYKFVAGGFNARIGKANDNEYKVRNFGLEERNRNGNRFAGLLYAALLFHGNSFFQKKESRRWV</sequence>
<dbReference type="SUPFAM" id="SSF56219">
    <property type="entry name" value="DNase I-like"/>
    <property type="match status" value="1"/>
</dbReference>
<evidence type="ECO:0000313" key="3">
    <source>
        <dbReference type="WBParaSite" id="ACOC_0001056801-mRNA-1"/>
    </source>
</evidence>
<evidence type="ECO:0000313" key="1">
    <source>
        <dbReference type="EMBL" id="VDM62154.1"/>
    </source>
</evidence>
<gene>
    <name evidence="1" type="ORF">ACOC_LOCUS10569</name>
</gene>
<dbReference type="InterPro" id="IPR036691">
    <property type="entry name" value="Endo/exonu/phosph_ase_sf"/>
</dbReference>
<accession>A0A0R3PWL8</accession>